<reference evidence="5" key="1">
    <citation type="journal article" date="2024" name="Int. J. Syst. Evol. Microbiol.">
        <title>Pectobacterium araliae sp. nov., a pathogen causing bacterial soft rot of Japanese angelica tree in Japan.</title>
        <authorList>
            <person name="Sawada H."/>
            <person name="Someya N."/>
            <person name="Morohoshi T."/>
            <person name="Ono M."/>
            <person name="Satou M."/>
        </authorList>
    </citation>
    <scope>NUCLEOTIDE SEQUENCE [LARGE SCALE GENOMIC DNA]</scope>
    <source>
        <strain evidence="5">MAFF 302110</strain>
    </source>
</reference>
<evidence type="ECO:0000259" key="3">
    <source>
        <dbReference type="Pfam" id="PF02525"/>
    </source>
</evidence>
<dbReference type="GO" id="GO:0003955">
    <property type="term" value="F:NAD(P)H dehydrogenase (quinone) activity"/>
    <property type="evidence" value="ECO:0007669"/>
    <property type="project" value="TreeGrafter"/>
</dbReference>
<organism evidence="4 5">
    <name type="scientific">Pectobacterium araliae</name>
    <dbReference type="NCBI Taxonomy" id="3073862"/>
    <lineage>
        <taxon>Bacteria</taxon>
        <taxon>Pseudomonadati</taxon>
        <taxon>Pseudomonadota</taxon>
        <taxon>Gammaproteobacteria</taxon>
        <taxon>Enterobacterales</taxon>
        <taxon>Pectobacteriaceae</taxon>
        <taxon>Pectobacterium</taxon>
    </lineage>
</organism>
<comment type="similarity">
    <text evidence="1">Belongs to the NAD(P)H dehydrogenase (quinone) family.</text>
</comment>
<name>A0AAN0MJA5_9GAMM</name>
<keyword evidence="5" id="KW-1185">Reference proteome</keyword>
<dbReference type="AlphaFoldDB" id="A0AAN0MJA5"/>
<dbReference type="EMBL" id="AP028908">
    <property type="protein sequence ID" value="BES83115.1"/>
    <property type="molecule type" value="Genomic_DNA"/>
</dbReference>
<dbReference type="RefSeq" id="WP_261846793.1">
    <property type="nucleotide sequence ID" value="NZ_AP028908.1"/>
</dbReference>
<dbReference type="Pfam" id="PF02525">
    <property type="entry name" value="Flavodoxin_2"/>
    <property type="match status" value="1"/>
</dbReference>
<sequence>MNVLIITAHPESHSFNTHLASIAAGIFEKQGSIVESINLYSENFDPCEGKNFYPDRQGFEKFDTLREQRHHWNMQKLPEDVARHIELLKRSDLLLLHFPFWWFGMPAILKGWMDRIFVYGGIYDSQHRHENGVMKGKRALLTVSAGASANACGYNGRDGDMRLMLWPPIHALHYIGYTVLEPYLIHGVRGGLDGTAKEKQQESLNKKVQVFENRLTNLSEWPIIPFNKKEDFNDDMTLKPDAPEYSPFVRHARDNWKTGSF</sequence>
<dbReference type="KEGG" id="parl:PEC302110_02120"/>
<dbReference type="InterPro" id="IPR051545">
    <property type="entry name" value="NAD(P)H_dehydrogenase_qn"/>
</dbReference>
<dbReference type="PANTHER" id="PTHR10204:SF34">
    <property type="entry name" value="NAD(P)H DEHYDROGENASE [QUINONE] 1 ISOFORM 1"/>
    <property type="match status" value="1"/>
</dbReference>
<proteinExistence type="inferred from homology"/>
<evidence type="ECO:0000313" key="5">
    <source>
        <dbReference type="Proteomes" id="UP001377830"/>
    </source>
</evidence>
<dbReference type="GO" id="GO:0005829">
    <property type="term" value="C:cytosol"/>
    <property type="evidence" value="ECO:0007669"/>
    <property type="project" value="TreeGrafter"/>
</dbReference>
<evidence type="ECO:0000256" key="1">
    <source>
        <dbReference type="ARBA" id="ARBA00006252"/>
    </source>
</evidence>
<dbReference type="InterPro" id="IPR029039">
    <property type="entry name" value="Flavoprotein-like_sf"/>
</dbReference>
<dbReference type="InterPro" id="IPR003680">
    <property type="entry name" value="Flavodoxin_fold"/>
</dbReference>
<dbReference type="SUPFAM" id="SSF52218">
    <property type="entry name" value="Flavoproteins"/>
    <property type="match status" value="1"/>
</dbReference>
<accession>A0AAN0MJA5</accession>
<dbReference type="Proteomes" id="UP001377830">
    <property type="component" value="Chromosome"/>
</dbReference>
<dbReference type="Gene3D" id="3.40.50.360">
    <property type="match status" value="1"/>
</dbReference>
<evidence type="ECO:0000313" key="4">
    <source>
        <dbReference type="EMBL" id="BES83115.1"/>
    </source>
</evidence>
<gene>
    <name evidence="4" type="ORF">PEC302110_02120</name>
</gene>
<dbReference type="PANTHER" id="PTHR10204">
    <property type="entry name" value="NAD P H OXIDOREDUCTASE-RELATED"/>
    <property type="match status" value="1"/>
</dbReference>
<evidence type="ECO:0000256" key="2">
    <source>
        <dbReference type="ARBA" id="ARBA00023002"/>
    </source>
</evidence>
<keyword evidence="2" id="KW-0560">Oxidoreductase</keyword>
<protein>
    <submittedName>
        <fullName evidence="4">NAD(P)H-dependent oxidoreductase</fullName>
    </submittedName>
</protein>
<feature type="domain" description="Flavodoxin-like fold" evidence="3">
    <location>
        <begin position="1"/>
        <end position="203"/>
    </location>
</feature>